<reference evidence="2 3" key="1">
    <citation type="submission" date="2016-11" db="EMBL/GenBank/DDBJ databases">
        <authorList>
            <person name="Jaros S."/>
            <person name="Januszkiewicz K."/>
            <person name="Wedrychowicz H."/>
        </authorList>
    </citation>
    <scope>NUCLEOTIDE SEQUENCE [LARGE SCALE GENOMIC DNA]</scope>
</reference>
<gene>
    <name evidence="2" type="primary">BQ5605_C001g00689</name>
    <name evidence="2" type="ORF">BQ5605_C001G00689</name>
</gene>
<feature type="compositionally biased region" description="Low complexity" evidence="1">
    <location>
        <begin position="24"/>
        <end position="38"/>
    </location>
</feature>
<proteinExistence type="predicted"/>
<feature type="region of interest" description="Disordered" evidence="1">
    <location>
        <begin position="1"/>
        <end position="38"/>
    </location>
</feature>
<organism evidence="2 3">
    <name type="scientific">Microbotryum silenes-dioicae</name>
    <dbReference type="NCBI Taxonomy" id="796604"/>
    <lineage>
        <taxon>Eukaryota</taxon>
        <taxon>Fungi</taxon>
        <taxon>Dikarya</taxon>
        <taxon>Basidiomycota</taxon>
        <taxon>Pucciniomycotina</taxon>
        <taxon>Microbotryomycetes</taxon>
        <taxon>Microbotryales</taxon>
        <taxon>Microbotryaceae</taxon>
        <taxon>Microbotryum</taxon>
    </lineage>
</organism>
<dbReference type="EMBL" id="FQNC01000043">
    <property type="protein sequence ID" value="SGY48747.1"/>
    <property type="molecule type" value="Genomic_DNA"/>
</dbReference>
<keyword evidence="3" id="KW-1185">Reference proteome</keyword>
<dbReference type="AlphaFoldDB" id="A0A2X0M7D6"/>
<evidence type="ECO:0000313" key="3">
    <source>
        <dbReference type="Proteomes" id="UP000249464"/>
    </source>
</evidence>
<evidence type="ECO:0000313" key="2">
    <source>
        <dbReference type="EMBL" id="SGY48747.1"/>
    </source>
</evidence>
<accession>A0A2X0M7D6</accession>
<dbReference type="Proteomes" id="UP000249464">
    <property type="component" value="Unassembled WGS sequence"/>
</dbReference>
<evidence type="ECO:0000256" key="1">
    <source>
        <dbReference type="SAM" id="MobiDB-lite"/>
    </source>
</evidence>
<protein>
    <submittedName>
        <fullName evidence="2">BQ5605_C001g00689 protein</fullName>
    </submittedName>
</protein>
<sequence>MFSTSNNSSYETLSSTMSNNYLMKSSSSTTSTKAPKSASMMRRVLKALKEPFLEDPATAHMSGLEQLNHLRGVAGPPQVKALHFQSKP</sequence>
<feature type="compositionally biased region" description="Polar residues" evidence="1">
    <location>
        <begin position="1"/>
        <end position="23"/>
    </location>
</feature>
<name>A0A2X0M7D6_9BASI</name>